<dbReference type="Pfam" id="PF01346">
    <property type="entry name" value="FKBP_N"/>
    <property type="match status" value="1"/>
</dbReference>
<feature type="region of interest" description="Disordered" evidence="7">
    <location>
        <begin position="260"/>
        <end position="313"/>
    </location>
</feature>
<keyword evidence="11" id="KW-1185">Reference proteome</keyword>
<feature type="compositionally biased region" description="Low complexity" evidence="7">
    <location>
        <begin position="27"/>
        <end position="49"/>
    </location>
</feature>
<dbReference type="InterPro" id="IPR000774">
    <property type="entry name" value="PPIase_FKBP_N"/>
</dbReference>
<dbReference type="Gene3D" id="3.10.50.40">
    <property type="match status" value="1"/>
</dbReference>
<evidence type="ECO:0000256" key="4">
    <source>
        <dbReference type="ARBA" id="ARBA00023235"/>
    </source>
</evidence>
<reference evidence="10 11" key="1">
    <citation type="submission" date="2018-11" db="EMBL/GenBank/DDBJ databases">
        <title>Genomes From Bacteria Associated with the Canine Oral Cavity: a Test Case for Automated Genome-Based Taxonomic Assignment.</title>
        <authorList>
            <person name="Coil D.A."/>
            <person name="Jospin G."/>
            <person name="Darling A.E."/>
            <person name="Wallis C."/>
            <person name="Davis I.J."/>
            <person name="Harris S."/>
            <person name="Eisen J.A."/>
            <person name="Holcombe L.J."/>
            <person name="O'Flynn C."/>
        </authorList>
    </citation>
    <scope>NUCLEOTIDE SEQUENCE [LARGE SCALE GENOMIC DNA]</scope>
    <source>
        <strain evidence="10 11">COT-280</strain>
    </source>
</reference>
<dbReference type="PROSITE" id="PS50059">
    <property type="entry name" value="FKBP_PPIASE"/>
    <property type="match status" value="1"/>
</dbReference>
<name>A0A3P2A8B4_9NEIS</name>
<evidence type="ECO:0000256" key="2">
    <source>
        <dbReference type="ARBA" id="ARBA00006577"/>
    </source>
</evidence>
<dbReference type="AlphaFoldDB" id="A0A3P2A8B4"/>
<organism evidence="10 11">
    <name type="scientific">Conchiformibius steedae</name>
    <dbReference type="NCBI Taxonomy" id="153493"/>
    <lineage>
        <taxon>Bacteria</taxon>
        <taxon>Pseudomonadati</taxon>
        <taxon>Pseudomonadota</taxon>
        <taxon>Betaproteobacteria</taxon>
        <taxon>Neisseriales</taxon>
        <taxon>Neisseriaceae</taxon>
        <taxon>Conchiformibius</taxon>
    </lineage>
</organism>
<dbReference type="PANTHER" id="PTHR43811:SF57">
    <property type="entry name" value="FKBP-TYPE PEPTIDYL-PROLYL CIS-TRANS ISOMERASE FKPA-RELATED"/>
    <property type="match status" value="1"/>
</dbReference>
<feature type="compositionally biased region" description="Basic and acidic residues" evidence="7">
    <location>
        <begin position="268"/>
        <end position="313"/>
    </location>
</feature>
<dbReference type="RefSeq" id="WP_124794003.1">
    <property type="nucleotide sequence ID" value="NZ_RQYC01000002.1"/>
</dbReference>
<evidence type="ECO:0000256" key="5">
    <source>
        <dbReference type="PROSITE-ProRule" id="PRU00277"/>
    </source>
</evidence>
<dbReference type="Pfam" id="PF00254">
    <property type="entry name" value="FKBP_C"/>
    <property type="match status" value="1"/>
</dbReference>
<accession>A0A3P2A8B4</accession>
<dbReference type="Gene3D" id="1.10.287.460">
    <property type="entry name" value="Peptidyl-prolyl cis-trans isomerase, FKBP-type, N-terminal domain"/>
    <property type="match status" value="1"/>
</dbReference>
<dbReference type="GO" id="GO:0003755">
    <property type="term" value="F:peptidyl-prolyl cis-trans isomerase activity"/>
    <property type="evidence" value="ECO:0007669"/>
    <property type="project" value="UniProtKB-UniRule"/>
</dbReference>
<keyword evidence="3 5" id="KW-0697">Rotamase</keyword>
<dbReference type="InterPro" id="IPR001179">
    <property type="entry name" value="PPIase_FKBP_dom"/>
</dbReference>
<keyword evidence="4 5" id="KW-0413">Isomerase</keyword>
<evidence type="ECO:0000256" key="8">
    <source>
        <dbReference type="SAM" id="SignalP"/>
    </source>
</evidence>
<comment type="catalytic activity">
    <reaction evidence="1 5 6">
        <text>[protein]-peptidylproline (omega=180) = [protein]-peptidylproline (omega=0)</text>
        <dbReference type="Rhea" id="RHEA:16237"/>
        <dbReference type="Rhea" id="RHEA-COMP:10747"/>
        <dbReference type="Rhea" id="RHEA-COMP:10748"/>
        <dbReference type="ChEBI" id="CHEBI:83833"/>
        <dbReference type="ChEBI" id="CHEBI:83834"/>
        <dbReference type="EC" id="5.2.1.8"/>
    </reaction>
</comment>
<evidence type="ECO:0000256" key="3">
    <source>
        <dbReference type="ARBA" id="ARBA00023110"/>
    </source>
</evidence>
<dbReference type="STRING" id="1121352.GCA_000620925_00278"/>
<protein>
    <recommendedName>
        <fullName evidence="6">Peptidyl-prolyl cis-trans isomerase</fullName>
        <ecNumber evidence="6">5.2.1.8</ecNumber>
    </recommendedName>
</protein>
<proteinExistence type="inferred from homology"/>
<dbReference type="EC" id="5.2.1.8" evidence="6"/>
<evidence type="ECO:0000256" key="1">
    <source>
        <dbReference type="ARBA" id="ARBA00000971"/>
    </source>
</evidence>
<evidence type="ECO:0000313" key="10">
    <source>
        <dbReference type="EMBL" id="RRD91198.1"/>
    </source>
</evidence>
<dbReference type="GO" id="GO:0006457">
    <property type="term" value="P:protein folding"/>
    <property type="evidence" value="ECO:0007669"/>
    <property type="project" value="InterPro"/>
</dbReference>
<dbReference type="SUPFAM" id="SSF54534">
    <property type="entry name" value="FKBP-like"/>
    <property type="match status" value="1"/>
</dbReference>
<feature type="domain" description="PPIase FKBP-type" evidence="9">
    <location>
        <begin position="167"/>
        <end position="257"/>
    </location>
</feature>
<evidence type="ECO:0000313" key="11">
    <source>
        <dbReference type="Proteomes" id="UP000269923"/>
    </source>
</evidence>
<dbReference type="EMBL" id="RQYC01000002">
    <property type="protein sequence ID" value="RRD91198.1"/>
    <property type="molecule type" value="Genomic_DNA"/>
</dbReference>
<dbReference type="Proteomes" id="UP000269923">
    <property type="component" value="Unassembled WGS sequence"/>
</dbReference>
<dbReference type="PROSITE" id="PS51257">
    <property type="entry name" value="PROKAR_LIPOPROTEIN"/>
    <property type="match status" value="1"/>
</dbReference>
<feature type="signal peptide" evidence="8">
    <location>
        <begin position="1"/>
        <end position="27"/>
    </location>
</feature>
<gene>
    <name evidence="10" type="ORF">EII21_02050</name>
</gene>
<feature type="region of interest" description="Disordered" evidence="7">
    <location>
        <begin position="27"/>
        <end position="50"/>
    </location>
</feature>
<comment type="similarity">
    <text evidence="2 6">Belongs to the FKBP-type PPIase family.</text>
</comment>
<feature type="chain" id="PRO_5018230106" description="Peptidyl-prolyl cis-trans isomerase" evidence="8">
    <location>
        <begin position="28"/>
        <end position="313"/>
    </location>
</feature>
<dbReference type="InterPro" id="IPR036944">
    <property type="entry name" value="PPIase_FKBP_N_sf"/>
</dbReference>
<evidence type="ECO:0000256" key="6">
    <source>
        <dbReference type="RuleBase" id="RU003915"/>
    </source>
</evidence>
<dbReference type="InterPro" id="IPR046357">
    <property type="entry name" value="PPIase_dom_sf"/>
</dbReference>
<evidence type="ECO:0000256" key="7">
    <source>
        <dbReference type="SAM" id="MobiDB-lite"/>
    </source>
</evidence>
<comment type="caution">
    <text evidence="10">The sequence shown here is derived from an EMBL/GenBank/DDBJ whole genome shotgun (WGS) entry which is preliminary data.</text>
</comment>
<keyword evidence="8" id="KW-0732">Signal</keyword>
<evidence type="ECO:0000259" key="9">
    <source>
        <dbReference type="PROSITE" id="PS50059"/>
    </source>
</evidence>
<dbReference type="PANTHER" id="PTHR43811">
    <property type="entry name" value="FKBP-TYPE PEPTIDYL-PROLYL CIS-TRANS ISOMERASE FKPA"/>
    <property type="match status" value="1"/>
</dbReference>
<sequence>MKRHTLFPLAVLSACILAACNPPPASNAASGTAAAASSSASSSSASAPAGLESDTKQISYVLGSQFGRQLLEVKDNGGELDIKVLLEAVQDRFDGKEPKIKDEQVPEIMQKFVKNMEEATAKKAEENLEKGEKFLSENKDKAGVKTTESGLQYKIIKEGTGDSPVMGDGVMVEYTGKLIDGTEFDSTKQHGGEPFPVPLAKDNGLIAGWNEALQLMKEGGEYTIYIPAKLAYGKDSPTPKIPANSVLVFDMKIVKVEKGAAKAGAGSKAKDSKPAKADDKPAKGEDKAAAKEADQPAKESKEEAVKEDGDKKK</sequence>
<dbReference type="OrthoDB" id="280278at2"/>